<evidence type="ECO:0000256" key="4">
    <source>
        <dbReference type="ARBA" id="ARBA00022989"/>
    </source>
</evidence>
<dbReference type="EMBL" id="CAXLJM020000104">
    <property type="protein sequence ID" value="CAL8134400.1"/>
    <property type="molecule type" value="Genomic_DNA"/>
</dbReference>
<protein>
    <submittedName>
        <fullName evidence="9">Uncharacterized protein</fullName>
    </submittedName>
</protein>
<keyword evidence="6" id="KW-0675">Receptor</keyword>
<keyword evidence="5 8" id="KW-0472">Membrane</keyword>
<evidence type="ECO:0000256" key="1">
    <source>
        <dbReference type="ARBA" id="ARBA00004651"/>
    </source>
</evidence>
<evidence type="ECO:0000256" key="7">
    <source>
        <dbReference type="ARBA" id="ARBA00023180"/>
    </source>
</evidence>
<dbReference type="Gene3D" id="1.10.287.70">
    <property type="match status" value="1"/>
</dbReference>
<evidence type="ECO:0000256" key="3">
    <source>
        <dbReference type="ARBA" id="ARBA00022692"/>
    </source>
</evidence>
<proteinExistence type="predicted"/>
<sequence length="828" mass="97765">MSLRYYYNRCIIIALIFTQPNGALTQFTNQQNSSEENNTGIKLFGNANHFLTGLDTLISPIPEHCHVHIITQSVHFHLDPKKIHTTLTLRELRPTESIIEHLNVSVYDVNWKWNYKHVDDDIIVLDDRFNPRIQFDVARFKQAFTMKCIYTIILSSFQEIQCIFCSEENRIKRYIPFWIGLWEMQLFYRIRNQNDVLNRFPREPRANYVIHISTTSEAKWENEDRSILQDNFRYINIYTATIECDSNGNSSVGIENEVDLGSYPKSIPVHISILTNDTAFQEYSHKFGVTSRWSVLRSSNTSNLDNHDNYKLKNSFRLPRNNSLVFQLAVLNLLASETNSSIFYYQFFDTFRYTFDPWPRIFPEKRLKSDYSNTFYDIFKTGFVQLQFWETVIISRDSYNFLTCYNEDSITFAFYFQPFQLSLWITLVNYLPLLALLTHIILILKKVNKSDFNTYFFAYSSILEHSFHMPNYLYKIESIRIVFGLWLLVSVIFTNAYKGIAITGVTAPPSKSSIQTFSEVVDDSDKLTYSGSINSSSKVNFHIITPLKVDYFHEWEFDGCFSAMDANYSDESSGTIPVKWAFRFRFNSDLEAEQENLFFIINSEYGNTSVSLNSLDTLGRLRMLSYRLYNKLFSGMCDKFCRYIIPKKDEEDKFSLSYDIAMEREIVKCENKVVYVDTQSKIDKEYGYLSGHYHHKSFFKGNESLLPDYIVWQFDNGIGSRLPTVFKQLIENGIYRQLEWFYRNQEQLGIRLEYTRNHANEKYEPVKKLDLKSNIQTIFYVYLFGHLVSILFVGLEGFWNFRGDIKNYVKIAWRNFLQLNWIRKFSNY</sequence>
<dbReference type="InterPro" id="IPR052192">
    <property type="entry name" value="Insect_Ionotropic_Sensory_Rcpt"/>
</dbReference>
<feature type="transmembrane region" description="Helical" evidence="8">
    <location>
        <begin position="479"/>
        <end position="497"/>
    </location>
</feature>
<dbReference type="Proteomes" id="UP001642540">
    <property type="component" value="Unassembled WGS sequence"/>
</dbReference>
<dbReference type="PANTHER" id="PTHR42643">
    <property type="entry name" value="IONOTROPIC RECEPTOR 20A-RELATED"/>
    <property type="match status" value="1"/>
</dbReference>
<evidence type="ECO:0000256" key="6">
    <source>
        <dbReference type="ARBA" id="ARBA00023170"/>
    </source>
</evidence>
<keyword evidence="3 8" id="KW-0812">Transmembrane</keyword>
<feature type="transmembrane region" description="Helical" evidence="8">
    <location>
        <begin position="779"/>
        <end position="801"/>
    </location>
</feature>
<accession>A0ABP1RS70</accession>
<feature type="transmembrane region" description="Helical" evidence="8">
    <location>
        <begin position="421"/>
        <end position="444"/>
    </location>
</feature>
<evidence type="ECO:0000313" key="10">
    <source>
        <dbReference type="Proteomes" id="UP001642540"/>
    </source>
</evidence>
<evidence type="ECO:0000256" key="8">
    <source>
        <dbReference type="SAM" id="Phobius"/>
    </source>
</evidence>
<keyword evidence="4 8" id="KW-1133">Transmembrane helix</keyword>
<keyword evidence="7" id="KW-0325">Glycoprotein</keyword>
<dbReference type="PANTHER" id="PTHR42643:SF24">
    <property type="entry name" value="IONOTROPIC RECEPTOR 60A"/>
    <property type="match status" value="1"/>
</dbReference>
<keyword evidence="10" id="KW-1185">Reference proteome</keyword>
<evidence type="ECO:0000256" key="5">
    <source>
        <dbReference type="ARBA" id="ARBA00023136"/>
    </source>
</evidence>
<evidence type="ECO:0000256" key="2">
    <source>
        <dbReference type="ARBA" id="ARBA00022475"/>
    </source>
</evidence>
<keyword evidence="2" id="KW-1003">Cell membrane</keyword>
<evidence type="ECO:0000313" key="9">
    <source>
        <dbReference type="EMBL" id="CAL8134400.1"/>
    </source>
</evidence>
<comment type="caution">
    <text evidence="9">The sequence shown here is derived from an EMBL/GenBank/DDBJ whole genome shotgun (WGS) entry which is preliminary data.</text>
</comment>
<name>A0ABP1RS70_9HEXA</name>
<gene>
    <name evidence="9" type="ORF">ODALV1_LOCUS25506</name>
</gene>
<organism evidence="9 10">
    <name type="scientific">Orchesella dallaii</name>
    <dbReference type="NCBI Taxonomy" id="48710"/>
    <lineage>
        <taxon>Eukaryota</taxon>
        <taxon>Metazoa</taxon>
        <taxon>Ecdysozoa</taxon>
        <taxon>Arthropoda</taxon>
        <taxon>Hexapoda</taxon>
        <taxon>Collembola</taxon>
        <taxon>Entomobryomorpha</taxon>
        <taxon>Entomobryoidea</taxon>
        <taxon>Orchesellidae</taxon>
        <taxon>Orchesellinae</taxon>
        <taxon>Orchesella</taxon>
    </lineage>
</organism>
<reference evidence="9 10" key="1">
    <citation type="submission" date="2024-08" db="EMBL/GenBank/DDBJ databases">
        <authorList>
            <person name="Cucini C."/>
            <person name="Frati F."/>
        </authorList>
    </citation>
    <scope>NUCLEOTIDE SEQUENCE [LARGE SCALE GENOMIC DNA]</scope>
</reference>
<comment type="subcellular location">
    <subcellularLocation>
        <location evidence="1">Cell membrane</location>
        <topology evidence="1">Multi-pass membrane protein</topology>
    </subcellularLocation>
</comment>